<evidence type="ECO:0000259" key="2">
    <source>
        <dbReference type="Pfam" id="PF10551"/>
    </source>
</evidence>
<evidence type="ECO:0000313" key="3">
    <source>
        <dbReference type="EMBL" id="PNX82720.1"/>
    </source>
</evidence>
<comment type="caution">
    <text evidence="3">The sequence shown here is derived from an EMBL/GenBank/DDBJ whole genome shotgun (WGS) entry which is preliminary data.</text>
</comment>
<reference evidence="3 4" key="1">
    <citation type="journal article" date="2014" name="Am. J. Bot.">
        <title>Genome assembly and annotation for red clover (Trifolium pratense; Fabaceae).</title>
        <authorList>
            <person name="Istvanek J."/>
            <person name="Jaros M."/>
            <person name="Krenek A."/>
            <person name="Repkova J."/>
        </authorList>
    </citation>
    <scope>NUCLEOTIDE SEQUENCE [LARGE SCALE GENOMIC DNA]</scope>
    <source>
        <strain evidence="4">cv. Tatra</strain>
        <tissue evidence="3">Young leaves</tissue>
    </source>
</reference>
<dbReference type="Proteomes" id="UP000236291">
    <property type="component" value="Unassembled WGS sequence"/>
</dbReference>
<gene>
    <name evidence="3" type="ORF">L195_g038753</name>
</gene>
<dbReference type="PANTHER" id="PTHR47718:SF2">
    <property type="entry name" value="PROTEIN FAR1-RELATED SEQUENCE 5-LIKE"/>
    <property type="match status" value="1"/>
</dbReference>
<accession>A0A2K3LW05</accession>
<protein>
    <submittedName>
        <fullName evidence="3">Protein FAR1-related sequence 5-like</fullName>
    </submittedName>
</protein>
<dbReference type="EMBL" id="ASHM01042592">
    <property type="protein sequence ID" value="PNX82720.1"/>
    <property type="molecule type" value="Genomic_DNA"/>
</dbReference>
<dbReference type="ExpressionAtlas" id="A0A2K3LW05">
    <property type="expression patterns" value="baseline"/>
</dbReference>
<feature type="domain" description="FAR1" evidence="1">
    <location>
        <begin position="70"/>
        <end position="160"/>
    </location>
</feature>
<dbReference type="Pfam" id="PF10551">
    <property type="entry name" value="MULE"/>
    <property type="match status" value="1"/>
</dbReference>
<dbReference type="STRING" id="57577.A0A2K3LW05"/>
<dbReference type="InterPro" id="IPR004330">
    <property type="entry name" value="FAR1_DNA_bnd_dom"/>
</dbReference>
<organism evidence="3 4">
    <name type="scientific">Trifolium pratense</name>
    <name type="common">Red clover</name>
    <dbReference type="NCBI Taxonomy" id="57577"/>
    <lineage>
        <taxon>Eukaryota</taxon>
        <taxon>Viridiplantae</taxon>
        <taxon>Streptophyta</taxon>
        <taxon>Embryophyta</taxon>
        <taxon>Tracheophyta</taxon>
        <taxon>Spermatophyta</taxon>
        <taxon>Magnoliopsida</taxon>
        <taxon>eudicotyledons</taxon>
        <taxon>Gunneridae</taxon>
        <taxon>Pentapetalae</taxon>
        <taxon>rosids</taxon>
        <taxon>fabids</taxon>
        <taxon>Fabales</taxon>
        <taxon>Fabaceae</taxon>
        <taxon>Papilionoideae</taxon>
        <taxon>50 kb inversion clade</taxon>
        <taxon>NPAAA clade</taxon>
        <taxon>Hologalegina</taxon>
        <taxon>IRL clade</taxon>
        <taxon>Trifolieae</taxon>
        <taxon>Trifolium</taxon>
    </lineage>
</organism>
<reference evidence="3 4" key="2">
    <citation type="journal article" date="2017" name="Front. Plant Sci.">
        <title>Gene Classification and Mining of Molecular Markers Useful in Red Clover (Trifolium pratense) Breeding.</title>
        <authorList>
            <person name="Istvanek J."/>
            <person name="Dluhosova J."/>
            <person name="Dluhos P."/>
            <person name="Patkova L."/>
            <person name="Nedelnik J."/>
            <person name="Repkova J."/>
        </authorList>
    </citation>
    <scope>NUCLEOTIDE SEQUENCE [LARGE SCALE GENOMIC DNA]</scope>
    <source>
        <strain evidence="4">cv. Tatra</strain>
        <tissue evidence="3">Young leaves</tissue>
    </source>
</reference>
<dbReference type="InterPro" id="IPR018289">
    <property type="entry name" value="MULE_transposase_dom"/>
</dbReference>
<dbReference type="Pfam" id="PF03101">
    <property type="entry name" value="FAR1"/>
    <property type="match status" value="1"/>
</dbReference>
<feature type="domain" description="MULE transposase" evidence="2">
    <location>
        <begin position="280"/>
        <end position="364"/>
    </location>
</feature>
<dbReference type="PANTHER" id="PTHR47718">
    <property type="entry name" value="OS01G0519700 PROTEIN"/>
    <property type="match status" value="1"/>
</dbReference>
<name>A0A2K3LW05_TRIPR</name>
<feature type="non-terminal residue" evidence="3">
    <location>
        <position position="366"/>
    </location>
</feature>
<proteinExistence type="predicted"/>
<sequence length="366" mass="41479">MSNYAVATTVVTSQHNVSTTVNGQENMNSSLPNCVDSLVNNIQEQNVQQSIANSEPHLEMEFESEASAYDFYNAYSKTIGFGIRREYGNKSRVDGVLTSRRFTCFKEGIRSVDKRCHSTAEPRAETRTGCQARMAISLDRKIGKYKVVDFIAKHNHPLQPPEHVHMIRSHRRISEAQASQIVLGDESGLTPKDLHEYISKQAGGIETVGFTREDLKNYLKTKRKQSLKYGEVGALMMYFKQESENPSFFYDFQMDVDELITNIFWADAQMINDYGYFGDVITFDTTYKTNKDCRPLGVFVGLNNHRQTVIFGAALLYDETIPSFQWLFETFLKAMGGAKPKTMLTDQDPAMARALSIVMPETFHGL</sequence>
<evidence type="ECO:0000313" key="4">
    <source>
        <dbReference type="Proteomes" id="UP000236291"/>
    </source>
</evidence>
<evidence type="ECO:0000259" key="1">
    <source>
        <dbReference type="Pfam" id="PF03101"/>
    </source>
</evidence>
<dbReference type="AlphaFoldDB" id="A0A2K3LW05"/>